<keyword evidence="1 3" id="KW-0378">Hydrolase</keyword>
<dbReference type="InterPro" id="IPR050695">
    <property type="entry name" value="N-acetylmuramoyl_amidase_3"/>
</dbReference>
<proteinExistence type="predicted"/>
<dbReference type="EC" id="3.5.1.28" evidence="3"/>
<dbReference type="Proteomes" id="UP000591941">
    <property type="component" value="Unassembled WGS sequence"/>
</dbReference>
<dbReference type="GO" id="GO:0008745">
    <property type="term" value="F:N-acetylmuramoyl-L-alanine amidase activity"/>
    <property type="evidence" value="ECO:0007669"/>
    <property type="project" value="UniProtKB-EC"/>
</dbReference>
<organism evidence="3 4">
    <name type="scientific">Negativicoccus succinicivorans</name>
    <dbReference type="NCBI Taxonomy" id="620903"/>
    <lineage>
        <taxon>Bacteria</taxon>
        <taxon>Bacillati</taxon>
        <taxon>Bacillota</taxon>
        <taxon>Negativicutes</taxon>
        <taxon>Veillonellales</taxon>
        <taxon>Veillonellaceae</taxon>
        <taxon>Negativicoccus</taxon>
    </lineage>
</organism>
<evidence type="ECO:0000313" key="4">
    <source>
        <dbReference type="Proteomes" id="UP000591941"/>
    </source>
</evidence>
<dbReference type="SUPFAM" id="SSF53187">
    <property type="entry name" value="Zn-dependent exopeptidases"/>
    <property type="match status" value="1"/>
</dbReference>
<dbReference type="EMBL" id="JACHHI010000002">
    <property type="protein sequence ID" value="MBB6477522.1"/>
    <property type="molecule type" value="Genomic_DNA"/>
</dbReference>
<sequence length="174" mass="18700">MSFWWLNPGHALHGVPDPGAVAADGTREADVVAVIAAAIAAGLRARGEQVTVRQDDDLAAVVAAANAAGANRFLSIHANAAATPEAHGAEVFIHPQAAAPTRLWAERIVRCGSERGRYFRHDDTLYRTADFAVLRETVMPAVLVETGFLTNDVERAWLKTDAAAWWTDVILASY</sequence>
<reference evidence="3 4" key="1">
    <citation type="submission" date="2020-08" db="EMBL/GenBank/DDBJ databases">
        <title>Genomic Encyclopedia of Type Strains, Phase IV (KMG-IV): sequencing the most valuable type-strain genomes for metagenomic binning, comparative biology and taxonomic classification.</title>
        <authorList>
            <person name="Goeker M."/>
        </authorList>
    </citation>
    <scope>NUCLEOTIDE SEQUENCE [LARGE SCALE GENOMIC DNA]</scope>
    <source>
        <strain evidence="3 4">DSM 21255</strain>
    </source>
</reference>
<keyword evidence="4" id="KW-1185">Reference proteome</keyword>
<dbReference type="GO" id="GO:0009253">
    <property type="term" value="P:peptidoglycan catabolic process"/>
    <property type="evidence" value="ECO:0007669"/>
    <property type="project" value="InterPro"/>
</dbReference>
<name>A0A841R4P2_9FIRM</name>
<evidence type="ECO:0000259" key="2">
    <source>
        <dbReference type="SMART" id="SM00646"/>
    </source>
</evidence>
<evidence type="ECO:0000313" key="3">
    <source>
        <dbReference type="EMBL" id="MBB6477522.1"/>
    </source>
</evidence>
<dbReference type="Gene3D" id="3.40.630.40">
    <property type="entry name" value="Zn-dependent exopeptidases"/>
    <property type="match status" value="1"/>
</dbReference>
<dbReference type="RefSeq" id="WP_052098690.1">
    <property type="nucleotide sequence ID" value="NZ_CABWNB010000003.1"/>
</dbReference>
<gene>
    <name evidence="3" type="ORF">HNR45_000552</name>
</gene>
<dbReference type="PANTHER" id="PTHR30404">
    <property type="entry name" value="N-ACETYLMURAMOYL-L-ALANINE AMIDASE"/>
    <property type="match status" value="1"/>
</dbReference>
<evidence type="ECO:0000256" key="1">
    <source>
        <dbReference type="ARBA" id="ARBA00022801"/>
    </source>
</evidence>
<dbReference type="GeneID" id="93485825"/>
<dbReference type="AlphaFoldDB" id="A0A841R4P2"/>
<dbReference type="OrthoDB" id="9180606at2"/>
<dbReference type="CDD" id="cd02696">
    <property type="entry name" value="MurNAc-LAA"/>
    <property type="match status" value="1"/>
</dbReference>
<dbReference type="InterPro" id="IPR002508">
    <property type="entry name" value="MurNAc-LAA_cat"/>
</dbReference>
<accession>A0A841R4P2</accession>
<dbReference type="SMART" id="SM00646">
    <property type="entry name" value="Ami_3"/>
    <property type="match status" value="1"/>
</dbReference>
<comment type="caution">
    <text evidence="3">The sequence shown here is derived from an EMBL/GenBank/DDBJ whole genome shotgun (WGS) entry which is preliminary data.</text>
</comment>
<dbReference type="GO" id="GO:0030288">
    <property type="term" value="C:outer membrane-bounded periplasmic space"/>
    <property type="evidence" value="ECO:0007669"/>
    <property type="project" value="TreeGrafter"/>
</dbReference>
<feature type="domain" description="MurNAc-LAA" evidence="2">
    <location>
        <begin position="62"/>
        <end position="164"/>
    </location>
</feature>
<protein>
    <submittedName>
        <fullName evidence="3">N-acetylmuramoyl-L-alanine amidase</fullName>
        <ecNumber evidence="3">3.5.1.28</ecNumber>
    </submittedName>
</protein>
<dbReference type="Pfam" id="PF01520">
    <property type="entry name" value="Amidase_3"/>
    <property type="match status" value="1"/>
</dbReference>
<dbReference type="PANTHER" id="PTHR30404:SF0">
    <property type="entry name" value="N-ACETYLMURAMOYL-L-ALANINE AMIDASE AMIC"/>
    <property type="match status" value="1"/>
</dbReference>